<dbReference type="GO" id="GO:0009378">
    <property type="term" value="F:four-way junction helicase activity"/>
    <property type="evidence" value="ECO:0007669"/>
    <property type="project" value="TreeGrafter"/>
</dbReference>
<feature type="domain" description="Helicase C-terminal" evidence="7">
    <location>
        <begin position="267"/>
        <end position="427"/>
    </location>
</feature>
<evidence type="ECO:0000256" key="4">
    <source>
        <dbReference type="ARBA" id="ARBA00034617"/>
    </source>
</evidence>
<dbReference type="Pfam" id="PF00270">
    <property type="entry name" value="DEAD"/>
    <property type="match status" value="1"/>
</dbReference>
<dbReference type="InterPro" id="IPR014001">
    <property type="entry name" value="Helicase_ATP-bd"/>
</dbReference>
<evidence type="ECO:0000256" key="2">
    <source>
        <dbReference type="ARBA" id="ARBA00022741"/>
    </source>
</evidence>
<dbReference type="SMART" id="SM00490">
    <property type="entry name" value="HELICc"/>
    <property type="match status" value="1"/>
</dbReference>
<name>A0AAD4BBS1_BOLED</name>
<evidence type="ECO:0000256" key="3">
    <source>
        <dbReference type="ARBA" id="ARBA00022840"/>
    </source>
</evidence>
<dbReference type="InterPro" id="IPR011545">
    <property type="entry name" value="DEAD/DEAH_box_helicase_dom"/>
</dbReference>
<reference evidence="8" key="2">
    <citation type="journal article" date="2020" name="Nat. Commun.">
        <title>Large-scale genome sequencing of mycorrhizal fungi provides insights into the early evolution of symbiotic traits.</title>
        <authorList>
            <person name="Miyauchi S."/>
            <person name="Kiss E."/>
            <person name="Kuo A."/>
            <person name="Drula E."/>
            <person name="Kohler A."/>
            <person name="Sanchez-Garcia M."/>
            <person name="Morin E."/>
            <person name="Andreopoulos B."/>
            <person name="Barry K.W."/>
            <person name="Bonito G."/>
            <person name="Buee M."/>
            <person name="Carver A."/>
            <person name="Chen C."/>
            <person name="Cichocki N."/>
            <person name="Clum A."/>
            <person name="Culley D."/>
            <person name="Crous P.W."/>
            <person name="Fauchery L."/>
            <person name="Girlanda M."/>
            <person name="Hayes R.D."/>
            <person name="Keri Z."/>
            <person name="LaButti K."/>
            <person name="Lipzen A."/>
            <person name="Lombard V."/>
            <person name="Magnuson J."/>
            <person name="Maillard F."/>
            <person name="Murat C."/>
            <person name="Nolan M."/>
            <person name="Ohm R.A."/>
            <person name="Pangilinan J."/>
            <person name="Pereira M.F."/>
            <person name="Perotto S."/>
            <person name="Peter M."/>
            <person name="Pfister S."/>
            <person name="Riley R."/>
            <person name="Sitrit Y."/>
            <person name="Stielow J.B."/>
            <person name="Szollosi G."/>
            <person name="Zifcakova L."/>
            <person name="Stursova M."/>
            <person name="Spatafora J.W."/>
            <person name="Tedersoo L."/>
            <person name="Vaario L.M."/>
            <person name="Yamada A."/>
            <person name="Yan M."/>
            <person name="Wang P."/>
            <person name="Xu J."/>
            <person name="Bruns T."/>
            <person name="Baldrian P."/>
            <person name="Vilgalys R."/>
            <person name="Dunand C."/>
            <person name="Henrissat B."/>
            <person name="Grigoriev I.V."/>
            <person name="Hibbett D."/>
            <person name="Nagy L.G."/>
            <person name="Martin F.M."/>
        </authorList>
    </citation>
    <scope>NUCLEOTIDE SEQUENCE</scope>
    <source>
        <strain evidence="8">BED1</strain>
    </source>
</reference>
<dbReference type="Proteomes" id="UP001194468">
    <property type="component" value="Unassembled WGS sequence"/>
</dbReference>
<dbReference type="GO" id="GO:0005694">
    <property type="term" value="C:chromosome"/>
    <property type="evidence" value="ECO:0007669"/>
    <property type="project" value="TreeGrafter"/>
</dbReference>
<dbReference type="SUPFAM" id="SSF52540">
    <property type="entry name" value="P-loop containing nucleoside triphosphate hydrolases"/>
    <property type="match status" value="1"/>
</dbReference>
<dbReference type="GO" id="GO:0003676">
    <property type="term" value="F:nucleic acid binding"/>
    <property type="evidence" value="ECO:0007669"/>
    <property type="project" value="InterPro"/>
</dbReference>
<dbReference type="PROSITE" id="PS51194">
    <property type="entry name" value="HELICASE_CTER"/>
    <property type="match status" value="1"/>
</dbReference>
<dbReference type="EMBL" id="WHUW01000249">
    <property type="protein sequence ID" value="KAF8416624.1"/>
    <property type="molecule type" value="Genomic_DNA"/>
</dbReference>
<evidence type="ECO:0000256" key="5">
    <source>
        <dbReference type="ARBA" id="ARBA00034808"/>
    </source>
</evidence>
<dbReference type="SMART" id="SM00487">
    <property type="entry name" value="DEXDc"/>
    <property type="match status" value="1"/>
</dbReference>
<evidence type="ECO:0000259" key="6">
    <source>
        <dbReference type="PROSITE" id="PS51192"/>
    </source>
</evidence>
<organism evidence="8 9">
    <name type="scientific">Boletus edulis BED1</name>
    <dbReference type="NCBI Taxonomy" id="1328754"/>
    <lineage>
        <taxon>Eukaryota</taxon>
        <taxon>Fungi</taxon>
        <taxon>Dikarya</taxon>
        <taxon>Basidiomycota</taxon>
        <taxon>Agaricomycotina</taxon>
        <taxon>Agaricomycetes</taxon>
        <taxon>Agaricomycetidae</taxon>
        <taxon>Boletales</taxon>
        <taxon>Boletineae</taxon>
        <taxon>Boletaceae</taxon>
        <taxon>Boletoideae</taxon>
        <taxon>Boletus</taxon>
    </lineage>
</organism>
<dbReference type="PANTHER" id="PTHR13710:SF154">
    <property type="entry name" value="RECQ HELICASE, PUTATIVE (AFU_ORTHOLOGUE AFUA_6G14720)-RELATED"/>
    <property type="match status" value="1"/>
</dbReference>
<keyword evidence="2" id="KW-0547">Nucleotide-binding</keyword>
<dbReference type="InterPro" id="IPR001650">
    <property type="entry name" value="Helicase_C-like"/>
</dbReference>
<keyword evidence="3" id="KW-0067">ATP-binding</keyword>
<evidence type="ECO:0000259" key="7">
    <source>
        <dbReference type="PROSITE" id="PS51194"/>
    </source>
</evidence>
<dbReference type="AlphaFoldDB" id="A0AAD4BBS1"/>
<dbReference type="GO" id="GO:0016787">
    <property type="term" value="F:hydrolase activity"/>
    <property type="evidence" value="ECO:0007669"/>
    <property type="project" value="UniProtKB-KW"/>
</dbReference>
<reference evidence="8" key="1">
    <citation type="submission" date="2019-10" db="EMBL/GenBank/DDBJ databases">
        <authorList>
            <consortium name="DOE Joint Genome Institute"/>
            <person name="Kuo A."/>
            <person name="Miyauchi S."/>
            <person name="Kiss E."/>
            <person name="Drula E."/>
            <person name="Kohler A."/>
            <person name="Sanchez-Garcia M."/>
            <person name="Andreopoulos B."/>
            <person name="Barry K.W."/>
            <person name="Bonito G."/>
            <person name="Buee M."/>
            <person name="Carver A."/>
            <person name="Chen C."/>
            <person name="Cichocki N."/>
            <person name="Clum A."/>
            <person name="Culley D."/>
            <person name="Crous P.W."/>
            <person name="Fauchery L."/>
            <person name="Girlanda M."/>
            <person name="Hayes R."/>
            <person name="Keri Z."/>
            <person name="LaButti K."/>
            <person name="Lipzen A."/>
            <person name="Lombard V."/>
            <person name="Magnuson J."/>
            <person name="Maillard F."/>
            <person name="Morin E."/>
            <person name="Murat C."/>
            <person name="Nolan M."/>
            <person name="Ohm R."/>
            <person name="Pangilinan J."/>
            <person name="Pereira M."/>
            <person name="Perotto S."/>
            <person name="Peter M."/>
            <person name="Riley R."/>
            <person name="Sitrit Y."/>
            <person name="Stielow B."/>
            <person name="Szollosi G."/>
            <person name="Zifcakova L."/>
            <person name="Stursova M."/>
            <person name="Spatafora J.W."/>
            <person name="Tedersoo L."/>
            <person name="Vaario L.-M."/>
            <person name="Yamada A."/>
            <person name="Yan M."/>
            <person name="Wang P."/>
            <person name="Xu J."/>
            <person name="Bruns T."/>
            <person name="Baldrian P."/>
            <person name="Vilgalys R."/>
            <person name="Henrissat B."/>
            <person name="Grigoriev I.V."/>
            <person name="Hibbett D."/>
            <person name="Nagy L.G."/>
            <person name="Martin F.M."/>
        </authorList>
    </citation>
    <scope>NUCLEOTIDE SEQUENCE</scope>
    <source>
        <strain evidence="8">BED1</strain>
    </source>
</reference>
<dbReference type="PROSITE" id="PS51192">
    <property type="entry name" value="HELICASE_ATP_BIND_1"/>
    <property type="match status" value="1"/>
</dbReference>
<gene>
    <name evidence="8" type="ORF">L210DRAFT_3429201</name>
</gene>
<evidence type="ECO:0000313" key="8">
    <source>
        <dbReference type="EMBL" id="KAF8416624.1"/>
    </source>
</evidence>
<dbReference type="EC" id="5.6.2.4" evidence="5"/>
<feature type="domain" description="Helicase ATP-binding" evidence="6">
    <location>
        <begin position="47"/>
        <end position="231"/>
    </location>
</feature>
<keyword evidence="8" id="KW-0378">Hydrolase</keyword>
<protein>
    <recommendedName>
        <fullName evidence="5">DNA 3'-5' helicase</fullName>
        <ecNumber evidence="5">5.6.2.4</ecNumber>
    </recommendedName>
</protein>
<dbReference type="GO" id="GO:0000724">
    <property type="term" value="P:double-strand break repair via homologous recombination"/>
    <property type="evidence" value="ECO:0007669"/>
    <property type="project" value="TreeGrafter"/>
</dbReference>
<dbReference type="PANTHER" id="PTHR13710">
    <property type="entry name" value="DNA HELICASE RECQ FAMILY MEMBER"/>
    <property type="match status" value="1"/>
</dbReference>
<dbReference type="InterPro" id="IPR027417">
    <property type="entry name" value="P-loop_NTPase"/>
</dbReference>
<comment type="caution">
    <text evidence="8">The sequence shown here is derived from an EMBL/GenBank/DDBJ whole genome shotgun (WGS) entry which is preliminary data.</text>
</comment>
<dbReference type="GO" id="GO:0043138">
    <property type="term" value="F:3'-5' DNA helicase activity"/>
    <property type="evidence" value="ECO:0007669"/>
    <property type="project" value="UniProtKB-EC"/>
</dbReference>
<dbReference type="Gene3D" id="3.40.50.300">
    <property type="entry name" value="P-loop containing nucleotide triphosphate hydrolases"/>
    <property type="match status" value="2"/>
</dbReference>
<dbReference type="Pfam" id="PF00271">
    <property type="entry name" value="Helicase_C"/>
    <property type="match status" value="1"/>
</dbReference>
<evidence type="ECO:0000313" key="9">
    <source>
        <dbReference type="Proteomes" id="UP001194468"/>
    </source>
</evidence>
<comment type="catalytic activity">
    <reaction evidence="4">
        <text>Couples ATP hydrolysis with the unwinding of duplex DNA by translocating in the 3'-5' direction.</text>
        <dbReference type="EC" id="5.6.2.4"/>
    </reaction>
</comment>
<comment type="similarity">
    <text evidence="1">Belongs to the helicase family. RecQ subfamily.</text>
</comment>
<sequence>MLDKKHPVDYLATLSEEDRADALRMCLIVFFVTRFAIVPRAFQLQASLATLKGLDSIITAGTGTGKTLCLFIPILLRPNSISITISPLKRLQVTQVSESENYGIRTVAINEDTPNDPGLWESIRRGDYQHLIVSPEQLTLLNGHLPRLARFLRQDQSFRTKISRVHVDEAHNIYTAGLPHHGEAAFRPAYSKLGELRVLLSKGTPFQVLSATLPPHILSAIMRELMISPNHVTLQLSSNRPNITYATTPLIGSLRNYRNLNCLIPDDFQPPMDIPKTLVFHDSKQDATNAAMYTDSRLPKQLRNRGIVKHYHSDMSAEYLEQTYKDFSHPNGHCRILHATAGASTGLDIRGVQIVIQYGTCQNMAEMIQRAGRAVRDPSMHGLFLVMFEPWALNVKLENEASISDDPDQPINRVVKKNSSKQERTGHAMIRYIQSATCLRKCFSKYLNDQNPSATEFSVRWCCDRHVNSGFNLSTFFPGRIYTGQLDDEPETSVKRKRTQYRAKEDRPGLFDVLLAVGIIHTVRSYSHCLHNHVVHLLRLLVRHLSWFPNH</sequence>
<evidence type="ECO:0000256" key="1">
    <source>
        <dbReference type="ARBA" id="ARBA00005446"/>
    </source>
</evidence>
<dbReference type="GO" id="GO:0005524">
    <property type="term" value="F:ATP binding"/>
    <property type="evidence" value="ECO:0007669"/>
    <property type="project" value="UniProtKB-KW"/>
</dbReference>
<proteinExistence type="inferred from homology"/>
<accession>A0AAD4BBS1</accession>
<keyword evidence="9" id="KW-1185">Reference proteome</keyword>
<dbReference type="GO" id="GO:0005737">
    <property type="term" value="C:cytoplasm"/>
    <property type="evidence" value="ECO:0007669"/>
    <property type="project" value="TreeGrafter"/>
</dbReference>